<keyword evidence="7 14" id="KW-0812">Transmembrane</keyword>
<protein>
    <recommendedName>
        <fullName evidence="3">histidine kinase</fullName>
        <ecNumber evidence="3">2.7.13.3</ecNumber>
    </recommendedName>
</protein>
<evidence type="ECO:0000256" key="13">
    <source>
        <dbReference type="ARBA" id="ARBA00023136"/>
    </source>
</evidence>
<feature type="domain" description="Histidine kinase" evidence="15">
    <location>
        <begin position="253"/>
        <end position="468"/>
    </location>
</feature>
<comment type="catalytic activity">
    <reaction evidence="1">
        <text>ATP + protein L-histidine = ADP + protein N-phospho-L-histidine.</text>
        <dbReference type="EC" id="2.7.13.3"/>
    </reaction>
</comment>
<keyword evidence="8" id="KW-0547">Nucleotide-binding</keyword>
<dbReference type="AlphaFoldDB" id="A0A1M6NLQ0"/>
<accession>A0A1M6NLQ0</accession>
<dbReference type="Gene3D" id="3.30.565.10">
    <property type="entry name" value="Histidine kinase-like ATPase, C-terminal domain"/>
    <property type="match status" value="1"/>
</dbReference>
<dbReference type="Pfam" id="PF00512">
    <property type="entry name" value="HisKA"/>
    <property type="match status" value="1"/>
</dbReference>
<comment type="subcellular location">
    <subcellularLocation>
        <location evidence="2">Cell membrane</location>
        <topology evidence="2">Multi-pass membrane protein</topology>
    </subcellularLocation>
</comment>
<dbReference type="SMART" id="SM00387">
    <property type="entry name" value="HATPase_c"/>
    <property type="match status" value="1"/>
</dbReference>
<keyword evidence="5" id="KW-0597">Phosphoprotein</keyword>
<keyword evidence="12" id="KW-0902">Two-component regulatory system</keyword>
<dbReference type="CDD" id="cd00075">
    <property type="entry name" value="HATPase"/>
    <property type="match status" value="1"/>
</dbReference>
<dbReference type="GO" id="GO:0005886">
    <property type="term" value="C:plasma membrane"/>
    <property type="evidence" value="ECO:0007669"/>
    <property type="project" value="UniProtKB-SubCell"/>
</dbReference>
<reference evidence="17 18" key="1">
    <citation type="submission" date="2016-11" db="EMBL/GenBank/DDBJ databases">
        <authorList>
            <person name="Jaros S."/>
            <person name="Januszkiewicz K."/>
            <person name="Wedrychowicz H."/>
        </authorList>
    </citation>
    <scope>NUCLEOTIDE SEQUENCE [LARGE SCALE GENOMIC DNA]</scope>
    <source>
        <strain evidence="17 18">DSM 14501</strain>
    </source>
</reference>
<keyword evidence="13 14" id="KW-0472">Membrane</keyword>
<feature type="domain" description="HAMP" evidence="16">
    <location>
        <begin position="193"/>
        <end position="245"/>
    </location>
</feature>
<dbReference type="FunFam" id="3.30.565.10:FF:000006">
    <property type="entry name" value="Sensor histidine kinase WalK"/>
    <property type="match status" value="1"/>
</dbReference>
<evidence type="ECO:0000259" key="15">
    <source>
        <dbReference type="PROSITE" id="PS50109"/>
    </source>
</evidence>
<evidence type="ECO:0000256" key="11">
    <source>
        <dbReference type="ARBA" id="ARBA00022989"/>
    </source>
</evidence>
<dbReference type="CDD" id="cd00082">
    <property type="entry name" value="HisKA"/>
    <property type="match status" value="1"/>
</dbReference>
<dbReference type="PANTHER" id="PTHR45528:SF1">
    <property type="entry name" value="SENSOR HISTIDINE KINASE CPXA"/>
    <property type="match status" value="1"/>
</dbReference>
<dbReference type="InterPro" id="IPR003661">
    <property type="entry name" value="HisK_dim/P_dom"/>
</dbReference>
<dbReference type="Gene3D" id="6.10.340.10">
    <property type="match status" value="1"/>
</dbReference>
<feature type="transmembrane region" description="Helical" evidence="14">
    <location>
        <begin position="9"/>
        <end position="27"/>
    </location>
</feature>
<evidence type="ECO:0000256" key="5">
    <source>
        <dbReference type="ARBA" id="ARBA00022553"/>
    </source>
</evidence>
<keyword evidence="6" id="KW-0808">Transferase</keyword>
<dbReference type="EC" id="2.7.13.3" evidence="3"/>
<organism evidence="17 18">
    <name type="scientific">Caminicella sporogenes DSM 14501</name>
    <dbReference type="NCBI Taxonomy" id="1121266"/>
    <lineage>
        <taxon>Bacteria</taxon>
        <taxon>Bacillati</taxon>
        <taxon>Bacillota</taxon>
        <taxon>Clostridia</taxon>
        <taxon>Peptostreptococcales</taxon>
        <taxon>Caminicellaceae</taxon>
        <taxon>Caminicella</taxon>
    </lineage>
</organism>
<dbReference type="SUPFAM" id="SSF47384">
    <property type="entry name" value="Homodimeric domain of signal transducing histidine kinase"/>
    <property type="match status" value="1"/>
</dbReference>
<dbReference type="Gene3D" id="1.10.287.130">
    <property type="match status" value="1"/>
</dbReference>
<dbReference type="SUPFAM" id="SSF55874">
    <property type="entry name" value="ATPase domain of HSP90 chaperone/DNA topoisomerase II/histidine kinase"/>
    <property type="match status" value="1"/>
</dbReference>
<evidence type="ECO:0000256" key="1">
    <source>
        <dbReference type="ARBA" id="ARBA00000085"/>
    </source>
</evidence>
<dbReference type="InterPro" id="IPR004358">
    <property type="entry name" value="Sig_transdc_His_kin-like_C"/>
</dbReference>
<evidence type="ECO:0000256" key="12">
    <source>
        <dbReference type="ARBA" id="ARBA00023012"/>
    </source>
</evidence>
<evidence type="ECO:0000256" key="8">
    <source>
        <dbReference type="ARBA" id="ARBA00022741"/>
    </source>
</evidence>
<evidence type="ECO:0000256" key="3">
    <source>
        <dbReference type="ARBA" id="ARBA00012438"/>
    </source>
</evidence>
<dbReference type="InterPro" id="IPR003594">
    <property type="entry name" value="HATPase_dom"/>
</dbReference>
<dbReference type="CDD" id="cd06225">
    <property type="entry name" value="HAMP"/>
    <property type="match status" value="1"/>
</dbReference>
<evidence type="ECO:0000256" key="10">
    <source>
        <dbReference type="ARBA" id="ARBA00022840"/>
    </source>
</evidence>
<dbReference type="GO" id="GO:0000155">
    <property type="term" value="F:phosphorelay sensor kinase activity"/>
    <property type="evidence" value="ECO:0007669"/>
    <property type="project" value="InterPro"/>
</dbReference>
<evidence type="ECO:0000313" key="18">
    <source>
        <dbReference type="Proteomes" id="UP000184082"/>
    </source>
</evidence>
<keyword evidence="18" id="KW-1185">Reference proteome</keyword>
<dbReference type="PROSITE" id="PS50885">
    <property type="entry name" value="HAMP"/>
    <property type="match status" value="1"/>
</dbReference>
<gene>
    <name evidence="17" type="ORF">SAMN02745883_00932</name>
</gene>
<dbReference type="InterPro" id="IPR003660">
    <property type="entry name" value="HAMP_dom"/>
</dbReference>
<evidence type="ECO:0000256" key="14">
    <source>
        <dbReference type="SAM" id="Phobius"/>
    </source>
</evidence>
<evidence type="ECO:0000259" key="16">
    <source>
        <dbReference type="PROSITE" id="PS50885"/>
    </source>
</evidence>
<keyword evidence="10" id="KW-0067">ATP-binding</keyword>
<evidence type="ECO:0000256" key="6">
    <source>
        <dbReference type="ARBA" id="ARBA00022679"/>
    </source>
</evidence>
<dbReference type="Proteomes" id="UP000184082">
    <property type="component" value="Unassembled WGS sequence"/>
</dbReference>
<keyword evidence="11 14" id="KW-1133">Transmembrane helix</keyword>
<dbReference type="Pfam" id="PF02518">
    <property type="entry name" value="HATPase_c"/>
    <property type="match status" value="1"/>
</dbReference>
<dbReference type="InterPro" id="IPR036890">
    <property type="entry name" value="HATPase_C_sf"/>
</dbReference>
<keyword evidence="4" id="KW-1003">Cell membrane</keyword>
<evidence type="ECO:0000256" key="9">
    <source>
        <dbReference type="ARBA" id="ARBA00022777"/>
    </source>
</evidence>
<dbReference type="SUPFAM" id="SSF158472">
    <property type="entry name" value="HAMP domain-like"/>
    <property type="match status" value="1"/>
</dbReference>
<evidence type="ECO:0000256" key="7">
    <source>
        <dbReference type="ARBA" id="ARBA00022692"/>
    </source>
</evidence>
<dbReference type="SMART" id="SM00304">
    <property type="entry name" value="HAMP"/>
    <property type="match status" value="1"/>
</dbReference>
<dbReference type="FunFam" id="1.10.287.130:FF:000001">
    <property type="entry name" value="Two-component sensor histidine kinase"/>
    <property type="match status" value="1"/>
</dbReference>
<dbReference type="GO" id="GO:0005524">
    <property type="term" value="F:ATP binding"/>
    <property type="evidence" value="ECO:0007669"/>
    <property type="project" value="UniProtKB-KW"/>
</dbReference>
<name>A0A1M6NLQ0_9FIRM</name>
<dbReference type="SMART" id="SM00388">
    <property type="entry name" value="HisKA"/>
    <property type="match status" value="1"/>
</dbReference>
<sequence>MNTLFKKLIVIYVSIILIGFLVLTYTMSKSFETYFMKQKEKALIEQAKSIQREYAVAYKTGVIDFERLNFEIQALDRYLNTRIWLINRNGNIYINSRIEDISQLKKELDLNEIERVFNGEIVRRKGYIRTFFNEPVLTIGYPIIINDRVVFALFMNASIPEIKKTISDIYKIAFISLLFSTIIAIVLVFLISRNLTLEIKKINDAVKKIAKGNFQKRLKVNRNDELGQLIQSFNEMAGELNKLDEMRKRFISNLSHDLRTPLTSINGFVKAILDGTIEKDSERKYLEIVAEESERLTKLTNDILDLSKIESGQFPLERVSFNINELLINEIDKFEKRLLEKDIDVSINLSKEKEMVNGDINQIKRVIYNLIDNAVKFVNVGGKISIETKYKNKKMYISIKNTGEMIPKEDLNRIWDRFYKLDLSRGKDKSGSGLGLSIVKEIIKAHDEHIEVKTEGDWIEFTFTLESK</sequence>
<dbReference type="InterPro" id="IPR005467">
    <property type="entry name" value="His_kinase_dom"/>
</dbReference>
<dbReference type="InterPro" id="IPR050398">
    <property type="entry name" value="HssS/ArlS-like"/>
</dbReference>
<dbReference type="PANTHER" id="PTHR45528">
    <property type="entry name" value="SENSOR HISTIDINE KINASE CPXA"/>
    <property type="match status" value="1"/>
</dbReference>
<dbReference type="Pfam" id="PF00672">
    <property type="entry name" value="HAMP"/>
    <property type="match status" value="1"/>
</dbReference>
<feature type="transmembrane region" description="Helical" evidence="14">
    <location>
        <begin position="169"/>
        <end position="191"/>
    </location>
</feature>
<proteinExistence type="predicted"/>
<dbReference type="PROSITE" id="PS50109">
    <property type="entry name" value="HIS_KIN"/>
    <property type="match status" value="1"/>
</dbReference>
<dbReference type="EMBL" id="FRAJ01000006">
    <property type="protein sequence ID" value="SHJ96546.1"/>
    <property type="molecule type" value="Genomic_DNA"/>
</dbReference>
<evidence type="ECO:0000256" key="4">
    <source>
        <dbReference type="ARBA" id="ARBA00022475"/>
    </source>
</evidence>
<dbReference type="RefSeq" id="WP_072966204.1">
    <property type="nucleotide sequence ID" value="NZ_FRAJ01000006.1"/>
</dbReference>
<keyword evidence="9 17" id="KW-0418">Kinase</keyword>
<dbReference type="InterPro" id="IPR036097">
    <property type="entry name" value="HisK_dim/P_sf"/>
</dbReference>
<dbReference type="STRING" id="1121266.SAMN02745883_00932"/>
<dbReference type="PRINTS" id="PR00344">
    <property type="entry name" value="BCTRLSENSOR"/>
</dbReference>
<evidence type="ECO:0000313" key="17">
    <source>
        <dbReference type="EMBL" id="SHJ96546.1"/>
    </source>
</evidence>
<evidence type="ECO:0000256" key="2">
    <source>
        <dbReference type="ARBA" id="ARBA00004651"/>
    </source>
</evidence>